<reference evidence="1 2" key="1">
    <citation type="submission" date="2018-11" db="EMBL/GenBank/DDBJ databases">
        <title>Lysobacter cryohumiis sp. nov., isolated from soil in the Tianshan Mountains, Xinjiang, China.</title>
        <authorList>
            <person name="Luo Y."/>
            <person name="Sheng H."/>
        </authorList>
    </citation>
    <scope>NUCLEOTIDE SEQUENCE [LARGE SCALE GENOMIC DNA]</scope>
    <source>
        <strain evidence="1 2">ZS60</strain>
    </source>
</reference>
<dbReference type="EMBL" id="RIBS01000001">
    <property type="protein sequence ID" value="RNF86448.1"/>
    <property type="molecule type" value="Genomic_DNA"/>
</dbReference>
<dbReference type="AlphaFoldDB" id="A0A3M8SYF3"/>
<dbReference type="Proteomes" id="UP000267049">
    <property type="component" value="Unassembled WGS sequence"/>
</dbReference>
<gene>
    <name evidence="1" type="ORF">EER27_03275</name>
</gene>
<name>A0A3M8SYF3_9GAMM</name>
<comment type="caution">
    <text evidence="1">The sequence shown here is derived from an EMBL/GenBank/DDBJ whole genome shotgun (WGS) entry which is preliminary data.</text>
</comment>
<keyword evidence="2" id="KW-1185">Reference proteome</keyword>
<organism evidence="1 2">
    <name type="scientific">Montanilutibacter psychrotolerans</name>
    <dbReference type="NCBI Taxonomy" id="1327343"/>
    <lineage>
        <taxon>Bacteria</taxon>
        <taxon>Pseudomonadati</taxon>
        <taxon>Pseudomonadota</taxon>
        <taxon>Gammaproteobacteria</taxon>
        <taxon>Lysobacterales</taxon>
        <taxon>Lysobacteraceae</taxon>
        <taxon>Montanilutibacter</taxon>
    </lineage>
</organism>
<sequence>MATELPDNLPIKLFRDASAFETWLCAHVDGKGVWLQIAKKGAGLESVSYVEALDVALCHGWIDGQKRGLDAQYFLQRFTPRRARSLWSQINIGKIERLIAQGRMGEGGLREVEAAKADGRWQAAYASSTTMDVPPELAEALAANPEAAAFFEQLDKTNRYAFCWRVHTAKKPETRLARARKFVEMMASGDSIHPRTKV</sequence>
<dbReference type="Pfam" id="PF13376">
    <property type="entry name" value="OmdA"/>
    <property type="match status" value="1"/>
</dbReference>
<proteinExistence type="predicted"/>
<evidence type="ECO:0000313" key="2">
    <source>
        <dbReference type="Proteomes" id="UP000267049"/>
    </source>
</evidence>
<accession>A0A3M8SYF3</accession>
<evidence type="ECO:0008006" key="3">
    <source>
        <dbReference type="Google" id="ProtNLM"/>
    </source>
</evidence>
<dbReference type="RefSeq" id="WP_123086563.1">
    <property type="nucleotide sequence ID" value="NZ_RIBS01000001.1"/>
</dbReference>
<protein>
    <recommendedName>
        <fullName evidence="3">Bacteriocin-protection protein</fullName>
    </recommendedName>
</protein>
<dbReference type="OrthoDB" id="9796999at2"/>
<evidence type="ECO:0000313" key="1">
    <source>
        <dbReference type="EMBL" id="RNF86448.1"/>
    </source>
</evidence>